<dbReference type="AlphaFoldDB" id="A0A078BC49"/>
<evidence type="ECO:0000313" key="2">
    <source>
        <dbReference type="EMBL" id="CDW90822.1"/>
    </source>
</evidence>
<evidence type="ECO:0000256" key="1">
    <source>
        <dbReference type="SAM" id="MobiDB-lite"/>
    </source>
</evidence>
<organism evidence="2 3">
    <name type="scientific">Stylonychia lemnae</name>
    <name type="common">Ciliate</name>
    <dbReference type="NCBI Taxonomy" id="5949"/>
    <lineage>
        <taxon>Eukaryota</taxon>
        <taxon>Sar</taxon>
        <taxon>Alveolata</taxon>
        <taxon>Ciliophora</taxon>
        <taxon>Intramacronucleata</taxon>
        <taxon>Spirotrichea</taxon>
        <taxon>Stichotrichia</taxon>
        <taxon>Sporadotrichida</taxon>
        <taxon>Oxytrichidae</taxon>
        <taxon>Stylonychinae</taxon>
        <taxon>Stylonychia</taxon>
    </lineage>
</organism>
<evidence type="ECO:0000313" key="3">
    <source>
        <dbReference type="Proteomes" id="UP000039865"/>
    </source>
</evidence>
<protein>
    <submittedName>
        <fullName evidence="2">Uncharacterized protein</fullName>
    </submittedName>
</protein>
<feature type="region of interest" description="Disordered" evidence="1">
    <location>
        <begin position="1"/>
        <end position="23"/>
    </location>
</feature>
<dbReference type="Proteomes" id="UP000039865">
    <property type="component" value="Unassembled WGS sequence"/>
</dbReference>
<dbReference type="EMBL" id="CCKQ01018829">
    <property type="protein sequence ID" value="CDW90822.1"/>
    <property type="molecule type" value="Genomic_DNA"/>
</dbReference>
<proteinExistence type="predicted"/>
<sequence>MKTLKSSQSSQQHQQNFDLQASQKKKPFPERNLHYTSNNSVLPLLNPAVQIQNRQSDLMQKNNSHLNHSMQIGSKQSQFRDNKSRYQQRDGLRGISPHNDFESGISLKPNQILDPMEFNQNAQKLTPAGKAVLKFPQTQTNNNLLVQDQERGDYLINNLNYFQPVSNRQLGLYSLRASSQIKRPEYNHNYGSLINQQNHQQIPLNYLQNGSRSLLDQTSSQPHLQKFSTNMYDTKSRVLGQRFSVNSSIDELHNNGLDLNN</sequence>
<dbReference type="InParanoid" id="A0A078BC49"/>
<feature type="compositionally biased region" description="Low complexity" evidence="1">
    <location>
        <begin position="1"/>
        <end position="15"/>
    </location>
</feature>
<reference evidence="2 3" key="1">
    <citation type="submission" date="2014-06" db="EMBL/GenBank/DDBJ databases">
        <authorList>
            <person name="Swart Estienne"/>
        </authorList>
    </citation>
    <scope>NUCLEOTIDE SEQUENCE [LARGE SCALE GENOMIC DNA]</scope>
    <source>
        <strain evidence="2 3">130c</strain>
    </source>
</reference>
<accession>A0A078BC49</accession>
<name>A0A078BC49_STYLE</name>
<keyword evidence="3" id="KW-1185">Reference proteome</keyword>
<gene>
    <name evidence="2" type="primary">Contig12475.g13308</name>
    <name evidence="2" type="ORF">STYLEM_19969</name>
</gene>